<organism evidence="2">
    <name type="scientific">marine sediment metagenome</name>
    <dbReference type="NCBI Taxonomy" id="412755"/>
    <lineage>
        <taxon>unclassified sequences</taxon>
        <taxon>metagenomes</taxon>
        <taxon>ecological metagenomes</taxon>
    </lineage>
</organism>
<comment type="caution">
    <text evidence="2">The sequence shown here is derived from an EMBL/GenBank/DDBJ whole genome shotgun (WGS) entry which is preliminary data.</text>
</comment>
<feature type="region of interest" description="Disordered" evidence="1">
    <location>
        <begin position="1"/>
        <end position="20"/>
    </location>
</feature>
<evidence type="ECO:0000313" key="2">
    <source>
        <dbReference type="EMBL" id="KKM79036.1"/>
    </source>
</evidence>
<dbReference type="EMBL" id="LAZR01008394">
    <property type="protein sequence ID" value="KKM79036.1"/>
    <property type="molecule type" value="Genomic_DNA"/>
</dbReference>
<proteinExistence type="predicted"/>
<accession>A0A0F9KW57</accession>
<sequence>MNHKCWWPVSRGGPSSGGGYDRMNRTYHGDCGKAATGPDMLCDRHRAKNAEKRAYREMRERVRRATGGNEHD</sequence>
<evidence type="ECO:0000256" key="1">
    <source>
        <dbReference type="SAM" id="MobiDB-lite"/>
    </source>
</evidence>
<protein>
    <submittedName>
        <fullName evidence="2">Uncharacterized protein</fullName>
    </submittedName>
</protein>
<gene>
    <name evidence="2" type="ORF">LCGC14_1354000</name>
</gene>
<reference evidence="2" key="1">
    <citation type="journal article" date="2015" name="Nature">
        <title>Complex archaea that bridge the gap between prokaryotes and eukaryotes.</title>
        <authorList>
            <person name="Spang A."/>
            <person name="Saw J.H."/>
            <person name="Jorgensen S.L."/>
            <person name="Zaremba-Niedzwiedzka K."/>
            <person name="Martijn J."/>
            <person name="Lind A.E."/>
            <person name="van Eijk R."/>
            <person name="Schleper C."/>
            <person name="Guy L."/>
            <person name="Ettema T.J."/>
        </authorList>
    </citation>
    <scope>NUCLEOTIDE SEQUENCE</scope>
</reference>
<name>A0A0F9KW57_9ZZZZ</name>
<dbReference type="AlphaFoldDB" id="A0A0F9KW57"/>